<dbReference type="Gene3D" id="1.20.810.10">
    <property type="entry name" value="Cytochrome Bc1 Complex, Chain C"/>
    <property type="match status" value="1"/>
</dbReference>
<evidence type="ECO:0000256" key="3">
    <source>
        <dbReference type="ARBA" id="ARBA00011649"/>
    </source>
</evidence>
<keyword evidence="16 17" id="KW-0472">Membrane</keyword>
<dbReference type="InterPro" id="IPR005797">
    <property type="entry name" value="Cyt_b/b6_N"/>
</dbReference>
<evidence type="ECO:0000256" key="2">
    <source>
        <dbReference type="ARBA" id="ARBA00004448"/>
    </source>
</evidence>
<feature type="transmembrane region" description="Helical" evidence="17">
    <location>
        <begin position="132"/>
        <end position="157"/>
    </location>
</feature>
<keyword evidence="10" id="KW-0999">Mitochondrion inner membrane</keyword>
<organism evidence="20">
    <name type="scientific">Rhigonema thysanophora</name>
    <dbReference type="NCBI Taxonomy" id="435730"/>
    <lineage>
        <taxon>Eukaryota</taxon>
        <taxon>Metazoa</taxon>
        <taxon>Ecdysozoa</taxon>
        <taxon>Nematoda</taxon>
        <taxon>Chromadorea</taxon>
        <taxon>Rhabditida</taxon>
        <taxon>Spirurina</taxon>
        <taxon>Rhigonematomorpha</taxon>
        <taxon>Rhigonematoidea</taxon>
        <taxon>Rhigonematidae</taxon>
        <taxon>Rhigonema</taxon>
    </lineage>
</organism>
<name>X2CVA8_9BILA</name>
<feature type="transmembrane region" description="Helical" evidence="17">
    <location>
        <begin position="21"/>
        <end position="49"/>
    </location>
</feature>
<keyword evidence="12 17" id="KW-1133">Transmembrane helix</keyword>
<dbReference type="InterPro" id="IPR036150">
    <property type="entry name" value="Cyt_b/b6_C_sf"/>
</dbReference>
<feature type="transmembrane region" description="Helical" evidence="17">
    <location>
        <begin position="103"/>
        <end position="126"/>
    </location>
</feature>
<keyword evidence="15 17" id="KW-0496">Mitochondrion</keyword>
<dbReference type="GO" id="GO:0008121">
    <property type="term" value="F:quinol-cytochrome-c reductase activity"/>
    <property type="evidence" value="ECO:0007669"/>
    <property type="project" value="TreeGrafter"/>
</dbReference>
<dbReference type="Pfam" id="PF00032">
    <property type="entry name" value="Cytochrom_B_C"/>
    <property type="match status" value="1"/>
</dbReference>
<sequence length="365" mass="42346">MREFYKFINSLLLTLPSSGTLSYGWNAGSMLGVGLGFQLLSGSLMFFFYESSFPFDSVQYIMHETNWGWLLRLLHANGASMFFIFLFAHLFKGLFYCSARLKKVWLSGVVMLMMFMLVSFTGYVLIWSQMSFWAAVVITTFLSVVPFFGESLVVWMWGGFTVSLSTLKFFLFLHFLLPWVLLFVVLLHLILLHDSGSTSSVYVCSDPDKMVFSPFYMWKDIINLLVLGLFFYVLFFYPFLAGDPEVFKEAEYLVSPPHIVPEWYFLFAYAILRSIPNKVLGVLALFMSLLVLMFLCLGAHSGPVCFKLNLFLVWIFIFNVLLLSYIGHCPVEPPYIFWGAVFSFMYFFMVFFMMFVWFCGNEHFC</sequence>
<comment type="subcellular location">
    <subcellularLocation>
        <location evidence="2">Mitochondrion inner membrane</location>
        <topology evidence="2">Multi-pass membrane protein</topology>
    </subcellularLocation>
</comment>
<feature type="transmembrane region" description="Helical" evidence="17">
    <location>
        <begin position="69"/>
        <end position="91"/>
    </location>
</feature>
<dbReference type="Pfam" id="PF00033">
    <property type="entry name" value="Cytochrome_B"/>
    <property type="match status" value="1"/>
</dbReference>
<feature type="domain" description="Cytochrome b/b6 C-terminal region profile" evidence="19">
    <location>
        <begin position="202"/>
        <end position="365"/>
    </location>
</feature>
<feature type="domain" description="Cytochrome b/b6 N-terminal region profile" evidence="18">
    <location>
        <begin position="1"/>
        <end position="201"/>
    </location>
</feature>
<keyword evidence="8 17" id="KW-0812">Transmembrane</keyword>
<dbReference type="GO" id="GO:0005743">
    <property type="term" value="C:mitochondrial inner membrane"/>
    <property type="evidence" value="ECO:0007669"/>
    <property type="project" value="UniProtKB-SubCell"/>
</dbReference>
<protein>
    <recommendedName>
        <fullName evidence="4 17">Cytochrome b</fullName>
    </recommendedName>
</protein>
<evidence type="ECO:0000256" key="11">
    <source>
        <dbReference type="ARBA" id="ARBA00022982"/>
    </source>
</evidence>
<reference evidence="20" key="1">
    <citation type="journal article" date="2014" name="Zool. Scr.">
        <title>Phylogeny of Rhigonematomorpha based on the complete mitochondrial genome of Rhigonema thysanophora (Nematoda: Chromadorea).</title>
        <authorList>
            <person name="Kim T."/>
            <person name="Kim J."/>
            <person name="Cho S."/>
            <person name="Min G.-S."/>
            <person name="Park C."/>
            <person name="Carreno R.A."/>
            <person name="Nadler S.A."/>
            <person name="Park J.-K."/>
        </authorList>
    </citation>
    <scope>NUCLEOTIDE SEQUENCE</scope>
</reference>
<evidence type="ECO:0000256" key="17">
    <source>
        <dbReference type="RuleBase" id="RU362117"/>
    </source>
</evidence>
<dbReference type="InterPro" id="IPR027387">
    <property type="entry name" value="Cytb/b6-like_sf"/>
</dbReference>
<dbReference type="GO" id="GO:0016491">
    <property type="term" value="F:oxidoreductase activity"/>
    <property type="evidence" value="ECO:0007669"/>
    <property type="project" value="UniProtKB-UniRule"/>
</dbReference>
<dbReference type="PROSITE" id="PS51003">
    <property type="entry name" value="CYTB_CTER"/>
    <property type="match status" value="1"/>
</dbReference>
<feature type="transmembrane region" description="Helical" evidence="17">
    <location>
        <begin position="304"/>
        <end position="323"/>
    </location>
</feature>
<proteinExistence type="inferred from homology"/>
<dbReference type="AlphaFoldDB" id="X2CVA8"/>
<dbReference type="InterPro" id="IPR016174">
    <property type="entry name" value="Di-haem_cyt_TM"/>
</dbReference>
<keyword evidence="5 17" id="KW-0813">Transport</keyword>
<evidence type="ECO:0000256" key="5">
    <source>
        <dbReference type="ARBA" id="ARBA00022448"/>
    </source>
</evidence>
<dbReference type="PANTHER" id="PTHR19271">
    <property type="entry name" value="CYTOCHROME B"/>
    <property type="match status" value="1"/>
</dbReference>
<geneLocation type="mitochondrion" evidence="20"/>
<keyword evidence="6 17" id="KW-0349">Heme</keyword>
<evidence type="ECO:0000256" key="9">
    <source>
        <dbReference type="ARBA" id="ARBA00022723"/>
    </source>
</evidence>
<evidence type="ECO:0000259" key="18">
    <source>
        <dbReference type="PROSITE" id="PS51002"/>
    </source>
</evidence>
<dbReference type="GO" id="GO:0046872">
    <property type="term" value="F:metal ion binding"/>
    <property type="evidence" value="ECO:0007669"/>
    <property type="project" value="UniProtKB-UniRule"/>
</dbReference>
<keyword evidence="7 17" id="KW-0679">Respiratory chain</keyword>
<keyword evidence="14" id="KW-0830">Ubiquinone</keyword>
<evidence type="ECO:0000256" key="6">
    <source>
        <dbReference type="ARBA" id="ARBA00022617"/>
    </source>
</evidence>
<evidence type="ECO:0000256" key="16">
    <source>
        <dbReference type="ARBA" id="ARBA00023136"/>
    </source>
</evidence>
<comment type="function">
    <text evidence="1 17">Component of the ubiquinol-cytochrome c reductase complex (complex III or cytochrome b-c1 complex) that is part of the mitochondrial respiratory chain. The b-c1 complex mediates electron transfer from ubiquinol to cytochrome c. Contributes to the generation of a proton gradient across the mitochondrial membrane that is then used for ATP synthesis.</text>
</comment>
<dbReference type="PROSITE" id="PS51002">
    <property type="entry name" value="CYTB_NTER"/>
    <property type="match status" value="1"/>
</dbReference>
<dbReference type="SUPFAM" id="SSF81648">
    <property type="entry name" value="a domain/subunit of cytochrome bc1 complex (Ubiquinol-cytochrome c reductase)"/>
    <property type="match status" value="1"/>
</dbReference>
<evidence type="ECO:0000256" key="8">
    <source>
        <dbReference type="ARBA" id="ARBA00022692"/>
    </source>
</evidence>
<evidence type="ECO:0000313" key="20">
    <source>
        <dbReference type="EMBL" id="AGZ90407.1"/>
    </source>
</evidence>
<comment type="similarity">
    <text evidence="17">Belongs to the cytochrome b family.</text>
</comment>
<comment type="subunit">
    <text evidence="3">The main subunits of complex b-c1 are: cytochrome b, cytochrome c1 and the Rieske protein.</text>
</comment>
<evidence type="ECO:0000256" key="12">
    <source>
        <dbReference type="ARBA" id="ARBA00022989"/>
    </source>
</evidence>
<dbReference type="PANTHER" id="PTHR19271:SF16">
    <property type="entry name" value="CYTOCHROME B"/>
    <property type="match status" value="1"/>
</dbReference>
<gene>
    <name evidence="20" type="primary">cob</name>
</gene>
<dbReference type="GO" id="GO:0006122">
    <property type="term" value="P:mitochondrial electron transport, ubiquinol to cytochrome c"/>
    <property type="evidence" value="ECO:0007669"/>
    <property type="project" value="TreeGrafter"/>
</dbReference>
<dbReference type="SUPFAM" id="SSF81342">
    <property type="entry name" value="Transmembrane di-heme cytochromes"/>
    <property type="match status" value="1"/>
</dbReference>
<evidence type="ECO:0000259" key="19">
    <source>
        <dbReference type="PROSITE" id="PS51003"/>
    </source>
</evidence>
<feature type="transmembrane region" description="Helical" evidence="17">
    <location>
        <begin position="278"/>
        <end position="297"/>
    </location>
</feature>
<evidence type="ECO:0000256" key="13">
    <source>
        <dbReference type="ARBA" id="ARBA00023004"/>
    </source>
</evidence>
<keyword evidence="9 17" id="KW-0479">Metal-binding</keyword>
<keyword evidence="11 17" id="KW-0249">Electron transport</keyword>
<feature type="transmembrane region" description="Helical" evidence="17">
    <location>
        <begin position="335"/>
        <end position="359"/>
    </location>
</feature>
<evidence type="ECO:0000256" key="7">
    <source>
        <dbReference type="ARBA" id="ARBA00022660"/>
    </source>
</evidence>
<feature type="transmembrane region" description="Helical" evidence="17">
    <location>
        <begin position="169"/>
        <end position="191"/>
    </location>
</feature>
<evidence type="ECO:0000256" key="1">
    <source>
        <dbReference type="ARBA" id="ARBA00002566"/>
    </source>
</evidence>
<evidence type="ECO:0000256" key="14">
    <source>
        <dbReference type="ARBA" id="ARBA00023075"/>
    </source>
</evidence>
<evidence type="ECO:0000256" key="10">
    <source>
        <dbReference type="ARBA" id="ARBA00022792"/>
    </source>
</evidence>
<feature type="transmembrane region" description="Helical" evidence="17">
    <location>
        <begin position="221"/>
        <end position="240"/>
    </location>
</feature>
<evidence type="ECO:0000256" key="4">
    <source>
        <dbReference type="ARBA" id="ARBA00013531"/>
    </source>
</evidence>
<dbReference type="EMBL" id="KF534714">
    <property type="protein sequence ID" value="AGZ90407.1"/>
    <property type="molecule type" value="Genomic_DNA"/>
</dbReference>
<dbReference type="InterPro" id="IPR005798">
    <property type="entry name" value="Cyt_b/b6_C"/>
</dbReference>
<comment type="cofactor">
    <cofactor evidence="17">
        <name>heme b</name>
        <dbReference type="ChEBI" id="CHEBI:60344"/>
    </cofactor>
    <text evidence="17">Binds 2 heme groups non-covalently.</text>
</comment>
<evidence type="ECO:0000256" key="15">
    <source>
        <dbReference type="ARBA" id="ARBA00023128"/>
    </source>
</evidence>
<accession>X2CVA8</accession>
<keyword evidence="13 17" id="KW-0408">Iron</keyword>